<evidence type="ECO:0000313" key="3">
    <source>
        <dbReference type="Proteomes" id="UP000029493"/>
    </source>
</evidence>
<gene>
    <name evidence="2" type="ORF">LK03_17635</name>
</gene>
<dbReference type="SUPFAM" id="SSF54593">
    <property type="entry name" value="Glyoxalase/Bleomycin resistance protein/Dihydroxybiphenyl dioxygenase"/>
    <property type="match status" value="1"/>
</dbReference>
<dbReference type="InterPro" id="IPR037523">
    <property type="entry name" value="VOC_core"/>
</dbReference>
<dbReference type="Pfam" id="PF00903">
    <property type="entry name" value="Glyoxalase"/>
    <property type="match status" value="1"/>
</dbReference>
<keyword evidence="3" id="KW-1185">Reference proteome</keyword>
<sequence length="128" mass="13991">MKIVTISLFVNDQAKAHTFYHHVLGFEPSIDEPHGHYRRLTLSSPSDAHGIQLLLEPTTHPAILAYQAALRADGMPVAAFGVKDVKAEYLRLCASGVQFISSPSESDAVSTAIFDDTCGNLIELIQQR</sequence>
<dbReference type="EMBL" id="CP009455">
    <property type="protein sequence ID" value="AIR90974.1"/>
    <property type="molecule type" value="Genomic_DNA"/>
</dbReference>
<dbReference type="KEGG" id="psw:LK03_17635"/>
<dbReference type="PANTHER" id="PTHR36437">
    <property type="entry name" value="GLYOXALASE/BLEOMYCIN RESISTANCE PROTEIN/DIOXYGENASE"/>
    <property type="match status" value="1"/>
</dbReference>
<organism evidence="2 3">
    <name type="scientific">Pseudomonas cremoricolorata</name>
    <dbReference type="NCBI Taxonomy" id="157783"/>
    <lineage>
        <taxon>Bacteria</taxon>
        <taxon>Pseudomonadati</taxon>
        <taxon>Pseudomonadota</taxon>
        <taxon>Gammaproteobacteria</taxon>
        <taxon>Pseudomonadales</taxon>
        <taxon>Pseudomonadaceae</taxon>
        <taxon>Pseudomonas</taxon>
    </lineage>
</organism>
<proteinExistence type="predicted"/>
<evidence type="ECO:0000313" key="2">
    <source>
        <dbReference type="EMBL" id="AIR90974.1"/>
    </source>
</evidence>
<name>A0A089WUT4_9PSED</name>
<dbReference type="AlphaFoldDB" id="A0A089WUT4"/>
<dbReference type="STRING" id="157783.LK03_17635"/>
<dbReference type="Gene3D" id="3.10.180.10">
    <property type="entry name" value="2,3-Dihydroxybiphenyl 1,2-Dioxygenase, domain 1"/>
    <property type="match status" value="1"/>
</dbReference>
<dbReference type="RefSeq" id="WP_038413640.1">
    <property type="nucleotide sequence ID" value="NZ_CP009455.1"/>
</dbReference>
<feature type="domain" description="VOC" evidence="1">
    <location>
        <begin position="2"/>
        <end position="127"/>
    </location>
</feature>
<dbReference type="eggNOG" id="COG0346">
    <property type="taxonomic scope" value="Bacteria"/>
</dbReference>
<reference evidence="2 3" key="1">
    <citation type="submission" date="2014-09" db="EMBL/GenBank/DDBJ databases">
        <authorList>
            <person name="Chan K.-G."/>
        </authorList>
    </citation>
    <scope>NUCLEOTIDE SEQUENCE [LARGE SCALE GENOMIC DNA]</scope>
    <source>
        <strain evidence="2 3">ND07</strain>
    </source>
</reference>
<dbReference type="PANTHER" id="PTHR36437:SF2">
    <property type="entry name" value="GLYOXALASE_BLEOMYCIN RESISTANCE PROTEIN_DIOXYGENASE"/>
    <property type="match status" value="1"/>
</dbReference>
<accession>A0A089WUT4</accession>
<dbReference type="PROSITE" id="PS51819">
    <property type="entry name" value="VOC"/>
    <property type="match status" value="1"/>
</dbReference>
<evidence type="ECO:0000259" key="1">
    <source>
        <dbReference type="PROSITE" id="PS51819"/>
    </source>
</evidence>
<protein>
    <recommendedName>
        <fullName evidence="1">VOC domain-containing protein</fullName>
    </recommendedName>
</protein>
<dbReference type="OrthoDB" id="9794917at2"/>
<dbReference type="Proteomes" id="UP000029493">
    <property type="component" value="Chromosome"/>
</dbReference>
<dbReference type="InterPro" id="IPR004360">
    <property type="entry name" value="Glyas_Fos-R_dOase_dom"/>
</dbReference>
<dbReference type="InterPro" id="IPR029068">
    <property type="entry name" value="Glyas_Bleomycin-R_OHBP_Dase"/>
</dbReference>